<dbReference type="AlphaFoldDB" id="A0A1G2HYJ5"/>
<dbReference type="EMBL" id="MHOR01000007">
    <property type="protein sequence ID" value="OGZ67527.1"/>
    <property type="molecule type" value="Genomic_DNA"/>
</dbReference>
<organism evidence="1 2">
    <name type="scientific">Candidatus Staskawiczbacteria bacterium RIFCSPHIGHO2_02_FULL_34_10</name>
    <dbReference type="NCBI Taxonomy" id="1802205"/>
    <lineage>
        <taxon>Bacteria</taxon>
        <taxon>Candidatus Staskawicziibacteriota</taxon>
    </lineage>
</organism>
<proteinExistence type="predicted"/>
<gene>
    <name evidence="1" type="ORF">A3C58_02125</name>
</gene>
<protein>
    <submittedName>
        <fullName evidence="1">Uncharacterized protein</fullName>
    </submittedName>
</protein>
<dbReference type="Proteomes" id="UP000178380">
    <property type="component" value="Unassembled WGS sequence"/>
</dbReference>
<evidence type="ECO:0000313" key="1">
    <source>
        <dbReference type="EMBL" id="OGZ67527.1"/>
    </source>
</evidence>
<dbReference type="STRING" id="1802205.A3C58_02125"/>
<sequence>MNNLSKTLNCNDIFRDLYNPWGSRKNNILDDYALLLNGLASKCCICDRIVKEGWLSSVNGRDYCPAHKSKLN</sequence>
<comment type="caution">
    <text evidence="1">The sequence shown here is derived from an EMBL/GenBank/DDBJ whole genome shotgun (WGS) entry which is preliminary data.</text>
</comment>
<evidence type="ECO:0000313" key="2">
    <source>
        <dbReference type="Proteomes" id="UP000178380"/>
    </source>
</evidence>
<accession>A0A1G2HYJ5</accession>
<name>A0A1G2HYJ5_9BACT</name>
<reference evidence="1 2" key="1">
    <citation type="journal article" date="2016" name="Nat. Commun.">
        <title>Thousands of microbial genomes shed light on interconnected biogeochemical processes in an aquifer system.</title>
        <authorList>
            <person name="Anantharaman K."/>
            <person name="Brown C.T."/>
            <person name="Hug L.A."/>
            <person name="Sharon I."/>
            <person name="Castelle C.J."/>
            <person name="Probst A.J."/>
            <person name="Thomas B.C."/>
            <person name="Singh A."/>
            <person name="Wilkins M.J."/>
            <person name="Karaoz U."/>
            <person name="Brodie E.L."/>
            <person name="Williams K.H."/>
            <person name="Hubbard S.S."/>
            <person name="Banfield J.F."/>
        </authorList>
    </citation>
    <scope>NUCLEOTIDE SEQUENCE [LARGE SCALE GENOMIC DNA]</scope>
</reference>